<proteinExistence type="predicted"/>
<name>A0A841K7G0_9HYPH</name>
<dbReference type="RefSeq" id="WP_183334544.1">
    <property type="nucleotide sequence ID" value="NZ_BMHX01000004.1"/>
</dbReference>
<dbReference type="InterPro" id="IPR045442">
    <property type="entry name" value="DUF6505"/>
</dbReference>
<gene>
    <name evidence="1" type="ORF">HNQ73_001865</name>
</gene>
<keyword evidence="2" id="KW-1185">Reference proteome</keyword>
<dbReference type="AlphaFoldDB" id="A0A841K7G0"/>
<comment type="caution">
    <text evidence="1">The sequence shown here is derived from an EMBL/GenBank/DDBJ whole genome shotgun (WGS) entry which is preliminary data.</text>
</comment>
<evidence type="ECO:0000313" key="2">
    <source>
        <dbReference type="Proteomes" id="UP000588017"/>
    </source>
</evidence>
<protein>
    <submittedName>
        <fullName evidence="1">Uncharacterized protein</fullName>
    </submittedName>
</protein>
<dbReference type="Pfam" id="PF20115">
    <property type="entry name" value="DUF6505"/>
    <property type="match status" value="1"/>
</dbReference>
<accession>A0A841K7G0</accession>
<reference evidence="1 2" key="1">
    <citation type="submission" date="2020-08" db="EMBL/GenBank/DDBJ databases">
        <title>Genomic Encyclopedia of Type Strains, Phase IV (KMG-IV): sequencing the most valuable type-strain genomes for metagenomic binning, comparative biology and taxonomic classification.</title>
        <authorList>
            <person name="Goeker M."/>
        </authorList>
    </citation>
    <scope>NUCLEOTIDE SEQUENCE [LARGE SCALE GENOMIC DNA]</scope>
    <source>
        <strain evidence="1 2">DSM 101465</strain>
    </source>
</reference>
<dbReference type="Proteomes" id="UP000588017">
    <property type="component" value="Unassembled WGS sequence"/>
</dbReference>
<organism evidence="1 2">
    <name type="scientific">Chelatococcus composti</name>
    <dbReference type="NCBI Taxonomy" id="1743235"/>
    <lineage>
        <taxon>Bacteria</taxon>
        <taxon>Pseudomonadati</taxon>
        <taxon>Pseudomonadota</taxon>
        <taxon>Alphaproteobacteria</taxon>
        <taxon>Hyphomicrobiales</taxon>
        <taxon>Chelatococcaceae</taxon>
        <taxon>Chelatococcus</taxon>
    </lineage>
</organism>
<evidence type="ECO:0000313" key="1">
    <source>
        <dbReference type="EMBL" id="MBB6168235.1"/>
    </source>
</evidence>
<sequence length="177" mass="19475">MKLPRTIRLDASDTFVFTRAASPGEWAVTGSFLFTDVDVAVLPTKERVAFRSGFLGIDSFGFSTLAVVSEASEDEAEAATALLARRFVERLGAPDVATALPAAREEIAFAASLCDHPAGTLLALQRVMENGEIRERYRTLTPRGDRPRDSFRAFDFFETDEEPAEEVDLIALMKDKP</sequence>
<dbReference type="EMBL" id="JACHEH010000004">
    <property type="protein sequence ID" value="MBB6168235.1"/>
    <property type="molecule type" value="Genomic_DNA"/>
</dbReference>